<dbReference type="EMBL" id="CP065959">
    <property type="protein sequence ID" value="QQC93452.1"/>
    <property type="molecule type" value="Genomic_DNA"/>
</dbReference>
<evidence type="ECO:0000313" key="4">
    <source>
        <dbReference type="Proteomes" id="UP000596130"/>
    </source>
</evidence>
<dbReference type="RefSeq" id="WP_198501351.1">
    <property type="nucleotide sequence ID" value="NZ_CP065959.1"/>
</dbReference>
<reference evidence="3 4" key="1">
    <citation type="submission" date="2020-12" db="EMBL/GenBank/DDBJ databases">
        <title>Identification and biosynthesis of polyene macrolides produced by Streptomyces alfalfae Men-myco-93-63.</title>
        <authorList>
            <person name="Liu D."/>
            <person name="Li Y."/>
            <person name="Liu L."/>
            <person name="Han X."/>
            <person name="Shen F."/>
        </authorList>
    </citation>
    <scope>NUCLEOTIDE SEQUENCE [LARGE SCALE GENOMIC DNA]</scope>
    <source>
        <strain evidence="3 4">Men-myco-93-63</strain>
    </source>
</reference>
<evidence type="ECO:0000313" key="3">
    <source>
        <dbReference type="EMBL" id="QQC93452.1"/>
    </source>
</evidence>
<dbReference type="Proteomes" id="UP000596130">
    <property type="component" value="Chromosome"/>
</dbReference>
<protein>
    <submittedName>
        <fullName evidence="3">Uncharacterized protein</fullName>
    </submittedName>
</protein>
<evidence type="ECO:0000256" key="1">
    <source>
        <dbReference type="SAM" id="MobiDB-lite"/>
    </source>
</evidence>
<name>A0A7T4U2F9_9ACTN</name>
<evidence type="ECO:0000313" key="2">
    <source>
        <dbReference type="EMBL" id="QQC87051.1"/>
    </source>
</evidence>
<feature type="region of interest" description="Disordered" evidence="1">
    <location>
        <begin position="110"/>
        <end position="129"/>
    </location>
</feature>
<feature type="compositionally biased region" description="Low complexity" evidence="1">
    <location>
        <begin position="112"/>
        <end position="127"/>
    </location>
</feature>
<feature type="region of interest" description="Disordered" evidence="1">
    <location>
        <begin position="44"/>
        <end position="68"/>
    </location>
</feature>
<gene>
    <name evidence="2" type="ORF">I8755_00330</name>
    <name evidence="3" type="ORF">I8755_37870</name>
</gene>
<organism evidence="3 4">
    <name type="scientific">Streptomyces alfalfae</name>
    <dbReference type="NCBI Taxonomy" id="1642299"/>
    <lineage>
        <taxon>Bacteria</taxon>
        <taxon>Bacillati</taxon>
        <taxon>Actinomycetota</taxon>
        <taxon>Actinomycetes</taxon>
        <taxon>Kitasatosporales</taxon>
        <taxon>Streptomycetaceae</taxon>
        <taxon>Streptomyces</taxon>
    </lineage>
</organism>
<proteinExistence type="predicted"/>
<dbReference type="EMBL" id="CP065959">
    <property type="protein sequence ID" value="QQC87051.1"/>
    <property type="molecule type" value="Genomic_DNA"/>
</dbReference>
<sequence length="180" mass="19339">MTTLPITLPLARHYYETRREVLAAGGEHVTPWYRLAPDEYAVAPNSLPTPPPLPSTPATGRLDPLPDSSASATQLRLMNLRIITAVNEQAPGAVLVRAVRARQPGNFPAASVPVTGPAPGSTPAGPVKTRDDVSEGFRVALAAHHQVWTPFQRGPSSRIRTAARLDPGGRRLLPVSRRSR</sequence>
<dbReference type="AlphaFoldDB" id="A0A7T4U2F9"/>
<accession>A0A7T4U2F9</accession>